<dbReference type="Gene3D" id="3.30.250.20">
    <property type="entry name" value="L1 transposable element, C-terminal domain"/>
    <property type="match status" value="1"/>
</dbReference>
<dbReference type="InterPro" id="IPR042566">
    <property type="entry name" value="L1_C"/>
</dbReference>
<name>A0ABV0S0H8_9TELE</name>
<reference evidence="1 2" key="1">
    <citation type="submission" date="2021-06" db="EMBL/GenBank/DDBJ databases">
        <authorList>
            <person name="Palmer J.M."/>
        </authorList>
    </citation>
    <scope>NUCLEOTIDE SEQUENCE [LARGE SCALE GENOMIC DNA]</scope>
    <source>
        <strain evidence="1 2">XC_2019</strain>
        <tissue evidence="1">Muscle</tissue>
    </source>
</reference>
<accession>A0ABV0S0H8</accession>
<gene>
    <name evidence="1" type="ORF">XENOCAPTIV_027176</name>
</gene>
<sequence length="81" mass="9280">MGLPEDVEGPLPSLFYSQLLVEVLGSQVLSSLPELDRAHRSLSDLIYNGHRVRFYEDYSPDVVKSRAEFKAVMTELYKRGY</sequence>
<protein>
    <submittedName>
        <fullName evidence="1">Uncharacterized protein</fullName>
    </submittedName>
</protein>
<evidence type="ECO:0000313" key="2">
    <source>
        <dbReference type="Proteomes" id="UP001434883"/>
    </source>
</evidence>
<evidence type="ECO:0000313" key="1">
    <source>
        <dbReference type="EMBL" id="MEQ2214045.1"/>
    </source>
</evidence>
<comment type="caution">
    <text evidence="1">The sequence shown here is derived from an EMBL/GenBank/DDBJ whole genome shotgun (WGS) entry which is preliminary data.</text>
</comment>
<dbReference type="Proteomes" id="UP001434883">
    <property type="component" value="Unassembled WGS sequence"/>
</dbReference>
<dbReference type="EMBL" id="JAHRIN010065792">
    <property type="protein sequence ID" value="MEQ2214045.1"/>
    <property type="molecule type" value="Genomic_DNA"/>
</dbReference>
<organism evidence="1 2">
    <name type="scientific">Xenoophorus captivus</name>
    <dbReference type="NCBI Taxonomy" id="1517983"/>
    <lineage>
        <taxon>Eukaryota</taxon>
        <taxon>Metazoa</taxon>
        <taxon>Chordata</taxon>
        <taxon>Craniata</taxon>
        <taxon>Vertebrata</taxon>
        <taxon>Euteleostomi</taxon>
        <taxon>Actinopterygii</taxon>
        <taxon>Neopterygii</taxon>
        <taxon>Teleostei</taxon>
        <taxon>Neoteleostei</taxon>
        <taxon>Acanthomorphata</taxon>
        <taxon>Ovalentaria</taxon>
        <taxon>Atherinomorphae</taxon>
        <taxon>Cyprinodontiformes</taxon>
        <taxon>Goodeidae</taxon>
        <taxon>Xenoophorus</taxon>
    </lineage>
</organism>
<proteinExistence type="predicted"/>
<keyword evidence="2" id="KW-1185">Reference proteome</keyword>